<evidence type="ECO:0000313" key="6">
    <source>
        <dbReference type="Proteomes" id="UP000236732"/>
    </source>
</evidence>
<accession>A0A1H6EMF4</accession>
<evidence type="ECO:0000256" key="3">
    <source>
        <dbReference type="PROSITE-ProRule" id="PRU01091"/>
    </source>
</evidence>
<keyword evidence="2 3" id="KW-0238">DNA-binding</keyword>
<dbReference type="PANTHER" id="PTHR47691">
    <property type="entry name" value="REGULATOR-RELATED"/>
    <property type="match status" value="1"/>
</dbReference>
<sequence length="1085" mass="114081">MQFGILGPLVVRSPGGEPVSVGGPRPRALLAMLLLDAGRMVSLERLIDGQYGDRPPGGAANAVQAQVSRLRRHLPADLIEFHGTGYRLAVDRECVDAHRFEDLSLEGRRLLAAGRPFQAAALLREGLGLWRGPAFADVADAPFAGPQVVRLEELRLAATEDLFAAELELPEASPVAGLRELVAAQPLRERARGLLMRALHGAGRAAEALEVFDDARRLLAEELGTDPSPELAAVHLDILRGERRRTALTGPPVQLSSFVGREEELANLAALLPNAHPNTTGGPNATGGLNAGGRPDITARLITIVGPGGTGKTRLAIEAAQAGAACFVDLSLVEGGGQVARAVLGALGLREPALLPSAAGGPDPTERLVAALAGQELLLILDNCEHVVAEAATFARRLLAACPGLTVLATSREPLAITGERLVPLAPLPTPPADGGPVGDPLGYPAVRLFAERAAAVRQGFSLDAGNLDAVLRICAALDGLPLAIELAAARVRTFGVAEIADRLAEHGRFRLLSRGDRTAAARHQTLHAVVEWSWGLLDAGEQRLARRFAVFAGGASLEAVEQVCGPEPGGAEPVGSGPVGAGPVGGEPVDDVLAGLVDKSLVETDGERYHMLDTIRLFCLERLVAAGEEERLREAHAAWFLAFARRADDHLYRSEQLEWLARLSADNANLQAALRWSVEHDRMAAARLVAALAMYWWLSGRRGQATRHAARLLDALDTLDTLGAEPPAEIAEEYVLTVLHAVPEAGSPHWKRARAIVESLGRPARYRFGVALWGMITGPPDGPVATARGHQMLGSDPWSRALGRLSIALIALLSGSVVAAEREFESVLADFGAVGERWGKAQALDQLALVASWRGDWARAMGLWGTALGLLEELGALDELVDVLGRRAGAHWRAGDTAAARADYERAGELERRLGRPELMAWVQLELGEIARFEGDLAEAARRLDSALSATGNAAFTADGTRSHVYTALGRLAEANGDMADAARRHDAALATALGSPLATDLADAAEGLAGHALAEAAPRRAALLLGVAVALRGMAVAGDRDVAKVAAGATEALGAEGFAAAYAKGAALSREAALTVLREAVDR</sequence>
<evidence type="ECO:0000256" key="1">
    <source>
        <dbReference type="ARBA" id="ARBA00005820"/>
    </source>
</evidence>
<dbReference type="InterPro" id="IPR005158">
    <property type="entry name" value="BTAD"/>
</dbReference>
<feature type="domain" description="OmpR/PhoB-type" evidence="4">
    <location>
        <begin position="1"/>
        <end position="90"/>
    </location>
</feature>
<dbReference type="PROSITE" id="PS51755">
    <property type="entry name" value="OMPR_PHOB"/>
    <property type="match status" value="1"/>
</dbReference>
<dbReference type="Gene3D" id="1.10.10.10">
    <property type="entry name" value="Winged helix-like DNA-binding domain superfamily/Winged helix DNA-binding domain"/>
    <property type="match status" value="1"/>
</dbReference>
<dbReference type="RefSeq" id="WP_103960149.1">
    <property type="nucleotide sequence ID" value="NZ_FNVT01000011.1"/>
</dbReference>
<evidence type="ECO:0000259" key="4">
    <source>
        <dbReference type="PROSITE" id="PS51755"/>
    </source>
</evidence>
<comment type="similarity">
    <text evidence="1">Belongs to the AfsR/DnrI/RedD regulatory family.</text>
</comment>
<dbReference type="CDD" id="cd15831">
    <property type="entry name" value="BTAD"/>
    <property type="match status" value="1"/>
</dbReference>
<dbReference type="SMART" id="SM01043">
    <property type="entry name" value="BTAD"/>
    <property type="match status" value="1"/>
</dbReference>
<dbReference type="EMBL" id="FNVT01000011">
    <property type="protein sequence ID" value="SEG98166.1"/>
    <property type="molecule type" value="Genomic_DNA"/>
</dbReference>
<gene>
    <name evidence="5" type="ORF">SAMN05444920_111217</name>
</gene>
<proteinExistence type="inferred from homology"/>
<dbReference type="InterPro" id="IPR036388">
    <property type="entry name" value="WH-like_DNA-bd_sf"/>
</dbReference>
<dbReference type="GO" id="GO:0006355">
    <property type="term" value="P:regulation of DNA-templated transcription"/>
    <property type="evidence" value="ECO:0007669"/>
    <property type="project" value="InterPro"/>
</dbReference>
<dbReference type="SUPFAM" id="SSF46894">
    <property type="entry name" value="C-terminal effector domain of the bipartite response regulators"/>
    <property type="match status" value="1"/>
</dbReference>
<dbReference type="Pfam" id="PF00486">
    <property type="entry name" value="Trans_reg_C"/>
    <property type="match status" value="1"/>
</dbReference>
<feature type="DNA-binding region" description="OmpR/PhoB-type" evidence="3">
    <location>
        <begin position="1"/>
        <end position="90"/>
    </location>
</feature>
<protein>
    <submittedName>
        <fullName evidence="5">Predicted ATPase</fullName>
    </submittedName>
</protein>
<dbReference type="Gene3D" id="1.25.40.10">
    <property type="entry name" value="Tetratricopeptide repeat domain"/>
    <property type="match status" value="2"/>
</dbReference>
<dbReference type="GO" id="GO:0003677">
    <property type="term" value="F:DNA binding"/>
    <property type="evidence" value="ECO:0007669"/>
    <property type="project" value="UniProtKB-UniRule"/>
</dbReference>
<dbReference type="Proteomes" id="UP000236732">
    <property type="component" value="Unassembled WGS sequence"/>
</dbReference>
<organism evidence="5 6">
    <name type="scientific">Nonomuraea solani</name>
    <dbReference type="NCBI Taxonomy" id="1144553"/>
    <lineage>
        <taxon>Bacteria</taxon>
        <taxon>Bacillati</taxon>
        <taxon>Actinomycetota</taxon>
        <taxon>Actinomycetes</taxon>
        <taxon>Streptosporangiales</taxon>
        <taxon>Streptosporangiaceae</taxon>
        <taxon>Nonomuraea</taxon>
    </lineage>
</organism>
<dbReference type="InterPro" id="IPR027417">
    <property type="entry name" value="P-loop_NTPase"/>
</dbReference>
<dbReference type="GO" id="GO:0000160">
    <property type="term" value="P:phosphorelay signal transduction system"/>
    <property type="evidence" value="ECO:0007669"/>
    <property type="project" value="InterPro"/>
</dbReference>
<dbReference type="OrthoDB" id="3194665at2"/>
<dbReference type="Pfam" id="PF03704">
    <property type="entry name" value="BTAD"/>
    <property type="match status" value="1"/>
</dbReference>
<dbReference type="PRINTS" id="PR00364">
    <property type="entry name" value="DISEASERSIST"/>
</dbReference>
<name>A0A1H6EMF4_9ACTN</name>
<evidence type="ECO:0000313" key="5">
    <source>
        <dbReference type="EMBL" id="SEG98166.1"/>
    </source>
</evidence>
<dbReference type="SMART" id="SM00862">
    <property type="entry name" value="Trans_reg_C"/>
    <property type="match status" value="1"/>
</dbReference>
<dbReference type="PANTHER" id="PTHR47691:SF3">
    <property type="entry name" value="HTH-TYPE TRANSCRIPTIONAL REGULATOR RV0890C-RELATED"/>
    <property type="match status" value="1"/>
</dbReference>
<evidence type="ECO:0000256" key="2">
    <source>
        <dbReference type="ARBA" id="ARBA00023125"/>
    </source>
</evidence>
<keyword evidence="6" id="KW-1185">Reference proteome</keyword>
<dbReference type="SUPFAM" id="SSF48452">
    <property type="entry name" value="TPR-like"/>
    <property type="match status" value="2"/>
</dbReference>
<dbReference type="InterPro" id="IPR011990">
    <property type="entry name" value="TPR-like_helical_dom_sf"/>
</dbReference>
<dbReference type="InterPro" id="IPR001867">
    <property type="entry name" value="OmpR/PhoB-type_DNA-bd"/>
</dbReference>
<dbReference type="SUPFAM" id="SSF52540">
    <property type="entry name" value="P-loop containing nucleoside triphosphate hydrolases"/>
    <property type="match status" value="1"/>
</dbReference>
<reference evidence="5 6" key="1">
    <citation type="submission" date="2016-10" db="EMBL/GenBank/DDBJ databases">
        <authorList>
            <person name="de Groot N.N."/>
        </authorList>
    </citation>
    <scope>NUCLEOTIDE SEQUENCE [LARGE SCALE GENOMIC DNA]</scope>
    <source>
        <strain evidence="5 6">CGMCC 4.7037</strain>
    </source>
</reference>
<dbReference type="AlphaFoldDB" id="A0A1H6EMF4"/>
<dbReference type="InterPro" id="IPR016032">
    <property type="entry name" value="Sig_transdc_resp-reg_C-effctor"/>
</dbReference>